<proteinExistence type="predicted"/>
<organism evidence="1 2">
    <name type="scientific">Auriscalpium vulgare</name>
    <dbReference type="NCBI Taxonomy" id="40419"/>
    <lineage>
        <taxon>Eukaryota</taxon>
        <taxon>Fungi</taxon>
        <taxon>Dikarya</taxon>
        <taxon>Basidiomycota</taxon>
        <taxon>Agaricomycotina</taxon>
        <taxon>Agaricomycetes</taxon>
        <taxon>Russulales</taxon>
        <taxon>Auriscalpiaceae</taxon>
        <taxon>Auriscalpium</taxon>
    </lineage>
</organism>
<dbReference type="Proteomes" id="UP000814033">
    <property type="component" value="Unassembled WGS sequence"/>
</dbReference>
<sequence>MRPAHPSHPARAVPHVDPLQPLMPPNKLAHTVPTIAVVPYPQGSHSKVLERGQRRRVVRENDHGVPREKFEVVCEPQRRDLRQVRQHAPVDGVPPEFAVRVAHVVSHAARARGADVQMRERGEGGVQRGRGEERVGQRREVRQRQRAQVGPGGADGGEQRVLQVEGPAAARIPGDVRESRVEDEAQRREAAGQMHRERERGDERVCDSWPVATPRRD</sequence>
<evidence type="ECO:0000313" key="1">
    <source>
        <dbReference type="EMBL" id="KAI0040711.1"/>
    </source>
</evidence>
<dbReference type="EMBL" id="MU276173">
    <property type="protein sequence ID" value="KAI0040711.1"/>
    <property type="molecule type" value="Genomic_DNA"/>
</dbReference>
<keyword evidence="2" id="KW-1185">Reference proteome</keyword>
<reference evidence="1" key="2">
    <citation type="journal article" date="2022" name="New Phytol.">
        <title>Evolutionary transition to the ectomycorrhizal habit in the genomes of a hyperdiverse lineage of mushroom-forming fungi.</title>
        <authorList>
            <person name="Looney B."/>
            <person name="Miyauchi S."/>
            <person name="Morin E."/>
            <person name="Drula E."/>
            <person name="Courty P.E."/>
            <person name="Kohler A."/>
            <person name="Kuo A."/>
            <person name="LaButti K."/>
            <person name="Pangilinan J."/>
            <person name="Lipzen A."/>
            <person name="Riley R."/>
            <person name="Andreopoulos W."/>
            <person name="He G."/>
            <person name="Johnson J."/>
            <person name="Nolan M."/>
            <person name="Tritt A."/>
            <person name="Barry K.W."/>
            <person name="Grigoriev I.V."/>
            <person name="Nagy L.G."/>
            <person name="Hibbett D."/>
            <person name="Henrissat B."/>
            <person name="Matheny P.B."/>
            <person name="Labbe J."/>
            <person name="Martin F.M."/>
        </authorList>
    </citation>
    <scope>NUCLEOTIDE SEQUENCE</scope>
    <source>
        <strain evidence="1">FP105234-sp</strain>
    </source>
</reference>
<gene>
    <name evidence="1" type="ORF">FA95DRAFT_1566168</name>
</gene>
<reference evidence="1" key="1">
    <citation type="submission" date="2021-02" db="EMBL/GenBank/DDBJ databases">
        <authorList>
            <consortium name="DOE Joint Genome Institute"/>
            <person name="Ahrendt S."/>
            <person name="Looney B.P."/>
            <person name="Miyauchi S."/>
            <person name="Morin E."/>
            <person name="Drula E."/>
            <person name="Courty P.E."/>
            <person name="Chicoki N."/>
            <person name="Fauchery L."/>
            <person name="Kohler A."/>
            <person name="Kuo A."/>
            <person name="Labutti K."/>
            <person name="Pangilinan J."/>
            <person name="Lipzen A."/>
            <person name="Riley R."/>
            <person name="Andreopoulos W."/>
            <person name="He G."/>
            <person name="Johnson J."/>
            <person name="Barry K.W."/>
            <person name="Grigoriev I.V."/>
            <person name="Nagy L."/>
            <person name="Hibbett D."/>
            <person name="Henrissat B."/>
            <person name="Matheny P.B."/>
            <person name="Labbe J."/>
            <person name="Martin F."/>
        </authorList>
    </citation>
    <scope>NUCLEOTIDE SEQUENCE</scope>
    <source>
        <strain evidence="1">FP105234-sp</strain>
    </source>
</reference>
<accession>A0ACB8RAT7</accession>
<evidence type="ECO:0000313" key="2">
    <source>
        <dbReference type="Proteomes" id="UP000814033"/>
    </source>
</evidence>
<comment type="caution">
    <text evidence="1">The sequence shown here is derived from an EMBL/GenBank/DDBJ whole genome shotgun (WGS) entry which is preliminary data.</text>
</comment>
<protein>
    <submittedName>
        <fullName evidence="1">Uncharacterized protein</fullName>
    </submittedName>
</protein>
<name>A0ACB8RAT7_9AGAM</name>